<protein>
    <submittedName>
        <fullName evidence="1">P-loop containing nucleoside triphosphate hydrolase</fullName>
    </submittedName>
</protein>
<sequence length="183" mass="21222">MDILDKLELPLTRTDQDPCQIVVMTCGIAGAGKSTLSRAIVARYPNYQRLSCDYLLHAKHGLYRIDYPVEKHEQYLDEATEQFDSILVDLLSKGEKDIVLDRSLYAREDRDYYKKLVEEKGGRWILVYFRPASKELIWQRIQNRRKEGIDADCALEISEELLDQYWDGFEIPSGEGEIVVDVT</sequence>
<evidence type="ECO:0000313" key="2">
    <source>
        <dbReference type="Proteomes" id="UP001301769"/>
    </source>
</evidence>
<dbReference type="SUPFAM" id="SSF52540">
    <property type="entry name" value="P-loop containing nucleoside triphosphate hydrolases"/>
    <property type="match status" value="1"/>
</dbReference>
<organism evidence="1 2">
    <name type="scientific">Rhypophila decipiens</name>
    <dbReference type="NCBI Taxonomy" id="261697"/>
    <lineage>
        <taxon>Eukaryota</taxon>
        <taxon>Fungi</taxon>
        <taxon>Dikarya</taxon>
        <taxon>Ascomycota</taxon>
        <taxon>Pezizomycotina</taxon>
        <taxon>Sordariomycetes</taxon>
        <taxon>Sordariomycetidae</taxon>
        <taxon>Sordariales</taxon>
        <taxon>Naviculisporaceae</taxon>
        <taxon>Rhypophila</taxon>
    </lineage>
</organism>
<dbReference type="Pfam" id="PF13671">
    <property type="entry name" value="AAA_33"/>
    <property type="match status" value="1"/>
</dbReference>
<name>A0AAN6Y6J0_9PEZI</name>
<reference evidence="1" key="1">
    <citation type="journal article" date="2023" name="Mol. Phylogenet. Evol.">
        <title>Genome-scale phylogeny and comparative genomics of the fungal order Sordariales.</title>
        <authorList>
            <person name="Hensen N."/>
            <person name="Bonometti L."/>
            <person name="Westerberg I."/>
            <person name="Brannstrom I.O."/>
            <person name="Guillou S."/>
            <person name="Cros-Aarteil S."/>
            <person name="Calhoun S."/>
            <person name="Haridas S."/>
            <person name="Kuo A."/>
            <person name="Mondo S."/>
            <person name="Pangilinan J."/>
            <person name="Riley R."/>
            <person name="LaButti K."/>
            <person name="Andreopoulos B."/>
            <person name="Lipzen A."/>
            <person name="Chen C."/>
            <person name="Yan M."/>
            <person name="Daum C."/>
            <person name="Ng V."/>
            <person name="Clum A."/>
            <person name="Steindorff A."/>
            <person name="Ohm R.A."/>
            <person name="Martin F."/>
            <person name="Silar P."/>
            <person name="Natvig D.O."/>
            <person name="Lalanne C."/>
            <person name="Gautier V."/>
            <person name="Ament-Velasquez S.L."/>
            <person name="Kruys A."/>
            <person name="Hutchinson M.I."/>
            <person name="Powell A.J."/>
            <person name="Barry K."/>
            <person name="Miller A.N."/>
            <person name="Grigoriev I.V."/>
            <person name="Debuchy R."/>
            <person name="Gladieux P."/>
            <person name="Hiltunen Thoren M."/>
            <person name="Johannesson H."/>
        </authorList>
    </citation>
    <scope>NUCLEOTIDE SEQUENCE</scope>
    <source>
        <strain evidence="1">PSN293</strain>
    </source>
</reference>
<keyword evidence="2" id="KW-1185">Reference proteome</keyword>
<reference evidence="1" key="2">
    <citation type="submission" date="2023-05" db="EMBL/GenBank/DDBJ databases">
        <authorList>
            <consortium name="Lawrence Berkeley National Laboratory"/>
            <person name="Steindorff A."/>
            <person name="Hensen N."/>
            <person name="Bonometti L."/>
            <person name="Westerberg I."/>
            <person name="Brannstrom I.O."/>
            <person name="Guillou S."/>
            <person name="Cros-Aarteil S."/>
            <person name="Calhoun S."/>
            <person name="Haridas S."/>
            <person name="Kuo A."/>
            <person name="Mondo S."/>
            <person name="Pangilinan J."/>
            <person name="Riley R."/>
            <person name="Labutti K."/>
            <person name="Andreopoulos B."/>
            <person name="Lipzen A."/>
            <person name="Chen C."/>
            <person name="Yanf M."/>
            <person name="Daum C."/>
            <person name="Ng V."/>
            <person name="Clum A."/>
            <person name="Ohm R."/>
            <person name="Martin F."/>
            <person name="Silar P."/>
            <person name="Natvig D."/>
            <person name="Lalanne C."/>
            <person name="Gautier V."/>
            <person name="Ament-Velasquez S.L."/>
            <person name="Kruys A."/>
            <person name="Hutchinson M.I."/>
            <person name="Powell A.J."/>
            <person name="Barry K."/>
            <person name="Miller A.N."/>
            <person name="Grigoriev I.V."/>
            <person name="Debuchy R."/>
            <person name="Gladieux P."/>
            <person name="Thoren M.H."/>
            <person name="Johannesson H."/>
        </authorList>
    </citation>
    <scope>NUCLEOTIDE SEQUENCE</scope>
    <source>
        <strain evidence="1">PSN293</strain>
    </source>
</reference>
<dbReference type="EMBL" id="MU858107">
    <property type="protein sequence ID" value="KAK4213573.1"/>
    <property type="molecule type" value="Genomic_DNA"/>
</dbReference>
<dbReference type="GO" id="GO:0016787">
    <property type="term" value="F:hydrolase activity"/>
    <property type="evidence" value="ECO:0007669"/>
    <property type="project" value="UniProtKB-KW"/>
</dbReference>
<dbReference type="Proteomes" id="UP001301769">
    <property type="component" value="Unassembled WGS sequence"/>
</dbReference>
<comment type="caution">
    <text evidence="1">The sequence shown here is derived from an EMBL/GenBank/DDBJ whole genome shotgun (WGS) entry which is preliminary data.</text>
</comment>
<proteinExistence type="predicted"/>
<accession>A0AAN6Y6J0</accession>
<dbReference type="Gene3D" id="3.40.50.300">
    <property type="entry name" value="P-loop containing nucleotide triphosphate hydrolases"/>
    <property type="match status" value="1"/>
</dbReference>
<gene>
    <name evidence="1" type="ORF">QBC37DRAFT_422891</name>
</gene>
<evidence type="ECO:0000313" key="1">
    <source>
        <dbReference type="EMBL" id="KAK4213573.1"/>
    </source>
</evidence>
<keyword evidence="1" id="KW-0378">Hydrolase</keyword>
<dbReference type="InterPro" id="IPR027417">
    <property type="entry name" value="P-loop_NTPase"/>
</dbReference>
<dbReference type="AlphaFoldDB" id="A0AAN6Y6J0"/>